<gene>
    <name evidence="7" type="ORF">ASEP1449_LOCUS4576</name>
</gene>
<dbReference type="InterPro" id="IPR013083">
    <property type="entry name" value="Znf_RING/FYVE/PHD"/>
</dbReference>
<dbReference type="PROSITE" id="PS50089">
    <property type="entry name" value="ZF_RING_2"/>
    <property type="match status" value="1"/>
</dbReference>
<dbReference type="SUPFAM" id="SSF48403">
    <property type="entry name" value="Ankyrin repeat"/>
    <property type="match status" value="1"/>
</dbReference>
<dbReference type="CDD" id="cd00065">
    <property type="entry name" value="FYVE_like_SF"/>
    <property type="match status" value="1"/>
</dbReference>
<dbReference type="PANTHER" id="PTHR14879">
    <property type="entry name" value="CASPASE REGULATOR, RING FINGER DOMAIN-CONTAINING"/>
    <property type="match status" value="1"/>
</dbReference>
<protein>
    <recommendedName>
        <fullName evidence="8">RING-type domain-containing protein</fullName>
    </recommendedName>
</protein>
<dbReference type="InterPro" id="IPR001841">
    <property type="entry name" value="Znf_RING"/>
</dbReference>
<dbReference type="InterPro" id="IPR051728">
    <property type="entry name" value="RING-FYVE_E3_ubiquitin-ligase"/>
</dbReference>
<keyword evidence="1" id="KW-0479">Metal-binding</keyword>
<dbReference type="InterPro" id="IPR036770">
    <property type="entry name" value="Ankyrin_rpt-contain_sf"/>
</dbReference>
<dbReference type="InterPro" id="IPR000306">
    <property type="entry name" value="Znf_FYVE"/>
</dbReference>
<dbReference type="SMART" id="SM00248">
    <property type="entry name" value="ANK"/>
    <property type="match status" value="3"/>
</dbReference>
<evidence type="ECO:0000313" key="7">
    <source>
        <dbReference type="EMBL" id="CAD9812751.1"/>
    </source>
</evidence>
<evidence type="ECO:0008006" key="8">
    <source>
        <dbReference type="Google" id="ProtNLM"/>
    </source>
</evidence>
<organism evidence="7">
    <name type="scientific">Attheya septentrionalis</name>
    <dbReference type="NCBI Taxonomy" id="420275"/>
    <lineage>
        <taxon>Eukaryota</taxon>
        <taxon>Sar</taxon>
        <taxon>Stramenopiles</taxon>
        <taxon>Ochrophyta</taxon>
        <taxon>Bacillariophyta</taxon>
        <taxon>Coscinodiscophyceae</taxon>
        <taxon>Chaetocerotophycidae</taxon>
        <taxon>Chaetocerotales</taxon>
        <taxon>Attheyaceae</taxon>
        <taxon>Attheya</taxon>
    </lineage>
</organism>
<dbReference type="Gene3D" id="1.25.40.20">
    <property type="entry name" value="Ankyrin repeat-containing domain"/>
    <property type="match status" value="1"/>
</dbReference>
<dbReference type="InterPro" id="IPR011011">
    <property type="entry name" value="Znf_FYVE_PHD"/>
</dbReference>
<keyword evidence="2 4" id="KW-0863">Zinc-finger</keyword>
<dbReference type="Gene3D" id="3.30.40.10">
    <property type="entry name" value="Zinc/RING finger domain, C3HC4 (zinc finger)"/>
    <property type="match status" value="2"/>
</dbReference>
<dbReference type="Pfam" id="PF13920">
    <property type="entry name" value="zf-C3HC4_3"/>
    <property type="match status" value="1"/>
</dbReference>
<dbReference type="PROSITE" id="PS50178">
    <property type="entry name" value="ZF_FYVE"/>
    <property type="match status" value="1"/>
</dbReference>
<dbReference type="InterPro" id="IPR017455">
    <property type="entry name" value="Znf_FYVE-rel"/>
</dbReference>
<keyword evidence="3" id="KW-0862">Zinc</keyword>
<evidence type="ECO:0000256" key="3">
    <source>
        <dbReference type="ARBA" id="ARBA00022833"/>
    </source>
</evidence>
<evidence type="ECO:0000259" key="6">
    <source>
        <dbReference type="PROSITE" id="PS50178"/>
    </source>
</evidence>
<evidence type="ECO:0000256" key="1">
    <source>
        <dbReference type="ARBA" id="ARBA00022723"/>
    </source>
</evidence>
<evidence type="ECO:0000259" key="5">
    <source>
        <dbReference type="PROSITE" id="PS50089"/>
    </source>
</evidence>
<evidence type="ECO:0000256" key="2">
    <source>
        <dbReference type="ARBA" id="ARBA00022771"/>
    </source>
</evidence>
<dbReference type="PANTHER" id="PTHR14879:SF5">
    <property type="entry name" value="RING-TYPE DOMAIN-CONTAINING PROTEIN"/>
    <property type="match status" value="1"/>
</dbReference>
<feature type="domain" description="RING-type" evidence="5">
    <location>
        <begin position="377"/>
        <end position="412"/>
    </location>
</feature>
<evidence type="ECO:0000256" key="4">
    <source>
        <dbReference type="PROSITE-ProRule" id="PRU00175"/>
    </source>
</evidence>
<proteinExistence type="predicted"/>
<dbReference type="GO" id="GO:0008270">
    <property type="term" value="F:zinc ion binding"/>
    <property type="evidence" value="ECO:0007669"/>
    <property type="project" value="UniProtKB-KW"/>
</dbReference>
<dbReference type="EMBL" id="HBHQ01006803">
    <property type="protein sequence ID" value="CAD9812751.1"/>
    <property type="molecule type" value="Transcribed_RNA"/>
</dbReference>
<reference evidence="7" key="1">
    <citation type="submission" date="2021-01" db="EMBL/GenBank/DDBJ databases">
        <authorList>
            <person name="Corre E."/>
            <person name="Pelletier E."/>
            <person name="Niang G."/>
            <person name="Scheremetjew M."/>
            <person name="Finn R."/>
            <person name="Kale V."/>
            <person name="Holt S."/>
            <person name="Cochrane G."/>
            <person name="Meng A."/>
            <person name="Brown T."/>
            <person name="Cohen L."/>
        </authorList>
    </citation>
    <scope>NUCLEOTIDE SEQUENCE</scope>
    <source>
        <strain evidence="7">CCMP2084</strain>
    </source>
</reference>
<dbReference type="Pfam" id="PF01363">
    <property type="entry name" value="FYVE"/>
    <property type="match status" value="1"/>
</dbReference>
<feature type="domain" description="FYVE-type" evidence="6">
    <location>
        <begin position="101"/>
        <end position="161"/>
    </location>
</feature>
<dbReference type="SUPFAM" id="SSF57903">
    <property type="entry name" value="FYVE/PHD zinc finger"/>
    <property type="match status" value="1"/>
</dbReference>
<name>A0A7S2XL52_9STRA</name>
<dbReference type="Pfam" id="PF12796">
    <property type="entry name" value="Ank_2"/>
    <property type="match status" value="1"/>
</dbReference>
<sequence length="423" mass="47093">MMHIGKLQTKPRPDELMKNIREDDTPMKIFPRTLLPWSVHQDDISRGWVATISTLIKRKQSILKKNGQKAKSGGKLQMPFDGALQAREYARSKSPPLMRPFDEWESCFTCEKTFSTSRRACHCRNCGVCICISCCTRWSSSRIPDTYNFKDEATVHVCSSCDWLSTSFYEALSKGCLESVAYLYASGNLNLRSYLIASTNDTMLPVHLAARSGNLDLLRWLVDVHACPITGNLQGYGQFMDPSLTTKSRTVLDIALRKKHLEIVSYLVINKGMALDQAVAEKKSLLGVLHTALQRLEIHKNPDYVEETHDGAVEVISQKDSPNHRILKGGSQITKISRVAHFEAMASSLMQTPLQVKSSSDMDDDASECDTIANDHCIICVDAPIACVLVPCGHQICCENCATKLSVCPICTKDCKALKTFHA</sequence>
<dbReference type="AlphaFoldDB" id="A0A7S2XL52"/>
<accession>A0A7S2XL52</accession>
<dbReference type="InterPro" id="IPR002110">
    <property type="entry name" value="Ankyrin_rpt"/>
</dbReference>
<dbReference type="SMART" id="SM00064">
    <property type="entry name" value="FYVE"/>
    <property type="match status" value="1"/>
</dbReference>